<feature type="signal peptide" evidence="1">
    <location>
        <begin position="1"/>
        <end position="19"/>
    </location>
</feature>
<feature type="chain" id="PRO_5047218862" description="Carboxypeptidase regulatory-like domain-containing protein" evidence="1">
    <location>
        <begin position="20"/>
        <end position="151"/>
    </location>
</feature>
<keyword evidence="3" id="KW-1185">Reference proteome</keyword>
<protein>
    <recommendedName>
        <fullName evidence="4">Carboxypeptidase regulatory-like domain-containing protein</fullName>
    </recommendedName>
</protein>
<dbReference type="Proteomes" id="UP001180825">
    <property type="component" value="Unassembled WGS sequence"/>
</dbReference>
<name>A0ABU2AHI1_9BURK</name>
<evidence type="ECO:0008006" key="4">
    <source>
        <dbReference type="Google" id="ProtNLM"/>
    </source>
</evidence>
<organism evidence="2 3">
    <name type="scientific">Roseateles asaccharophilus</name>
    <dbReference type="NCBI Taxonomy" id="582607"/>
    <lineage>
        <taxon>Bacteria</taxon>
        <taxon>Pseudomonadati</taxon>
        <taxon>Pseudomonadota</taxon>
        <taxon>Betaproteobacteria</taxon>
        <taxon>Burkholderiales</taxon>
        <taxon>Sphaerotilaceae</taxon>
        <taxon>Roseateles</taxon>
    </lineage>
</organism>
<dbReference type="RefSeq" id="WP_310332908.1">
    <property type="nucleotide sequence ID" value="NZ_JAVDXV010000012.1"/>
</dbReference>
<accession>A0ABU2AHI1</accession>
<proteinExistence type="predicted"/>
<evidence type="ECO:0000313" key="3">
    <source>
        <dbReference type="Proteomes" id="UP001180825"/>
    </source>
</evidence>
<dbReference type="EMBL" id="JAVDXV010000012">
    <property type="protein sequence ID" value="MDR7335907.1"/>
    <property type="molecule type" value="Genomic_DNA"/>
</dbReference>
<sequence>MLSTRVFALLAALSCGACAPMPHVATTLPAISGSLTDAGAGAPVADRQVWVAQGSTTAPCSQPLVTTTTDQQGKFQLARQTEFRLIYAPYFRSIRTINLCAASADKSMLLFSGGFIHAQPAAATFSCQLREFQRGQTFTAAPCVVVSTTQD</sequence>
<keyword evidence="1" id="KW-0732">Signal</keyword>
<reference evidence="2 3" key="1">
    <citation type="submission" date="2023-07" db="EMBL/GenBank/DDBJ databases">
        <title>Sorghum-associated microbial communities from plants grown in Nebraska, USA.</title>
        <authorList>
            <person name="Schachtman D."/>
        </authorList>
    </citation>
    <scope>NUCLEOTIDE SEQUENCE [LARGE SCALE GENOMIC DNA]</scope>
    <source>
        <strain evidence="2 3">BE316</strain>
    </source>
</reference>
<evidence type="ECO:0000256" key="1">
    <source>
        <dbReference type="SAM" id="SignalP"/>
    </source>
</evidence>
<gene>
    <name evidence="2" type="ORF">J2X21_005074</name>
</gene>
<evidence type="ECO:0000313" key="2">
    <source>
        <dbReference type="EMBL" id="MDR7335907.1"/>
    </source>
</evidence>
<comment type="caution">
    <text evidence="2">The sequence shown here is derived from an EMBL/GenBank/DDBJ whole genome shotgun (WGS) entry which is preliminary data.</text>
</comment>